<reference evidence="4 5" key="1">
    <citation type="submission" date="2019-07" db="EMBL/GenBank/DDBJ databases">
        <title>Genomic Encyclopedia of Type Strains, Phase III (KMG-III): the genomes of soil and plant-associated and newly described type strains.</title>
        <authorList>
            <person name="Whitman W."/>
        </authorList>
    </citation>
    <scope>NUCLEOTIDE SEQUENCE [LARGE SCALE GENOMIC DNA]</scope>
    <source>
        <strain evidence="4 5">BL24</strain>
    </source>
</reference>
<feature type="repeat" description="TPR" evidence="3">
    <location>
        <begin position="3"/>
        <end position="36"/>
    </location>
</feature>
<protein>
    <submittedName>
        <fullName evidence="4">Tetratricopeptide repeat protein</fullName>
    </submittedName>
</protein>
<dbReference type="Pfam" id="PF07719">
    <property type="entry name" value="TPR_2"/>
    <property type="match status" value="1"/>
</dbReference>
<dbReference type="PANTHER" id="PTHR12558:SF13">
    <property type="entry name" value="CELL DIVISION CYCLE PROTEIN 27 HOMOLOG"/>
    <property type="match status" value="1"/>
</dbReference>
<dbReference type="RefSeq" id="WP_148928228.1">
    <property type="nucleotide sequence ID" value="NZ_VNHS01000002.1"/>
</dbReference>
<evidence type="ECO:0000313" key="5">
    <source>
        <dbReference type="Proteomes" id="UP000323257"/>
    </source>
</evidence>
<proteinExistence type="predicted"/>
<dbReference type="PANTHER" id="PTHR12558">
    <property type="entry name" value="CELL DIVISION CYCLE 16,23,27"/>
    <property type="match status" value="1"/>
</dbReference>
<organism evidence="4 5">
    <name type="scientific">Paenibacillus methanolicus</name>
    <dbReference type="NCBI Taxonomy" id="582686"/>
    <lineage>
        <taxon>Bacteria</taxon>
        <taxon>Bacillati</taxon>
        <taxon>Bacillota</taxon>
        <taxon>Bacilli</taxon>
        <taxon>Bacillales</taxon>
        <taxon>Paenibacillaceae</taxon>
        <taxon>Paenibacillus</taxon>
    </lineage>
</organism>
<keyword evidence="2 3" id="KW-0802">TPR repeat</keyword>
<keyword evidence="1" id="KW-0677">Repeat</keyword>
<dbReference type="Pfam" id="PF13432">
    <property type="entry name" value="TPR_16"/>
    <property type="match status" value="1"/>
</dbReference>
<dbReference type="PROSITE" id="PS50005">
    <property type="entry name" value="TPR"/>
    <property type="match status" value="2"/>
</dbReference>
<sequence length="178" mass="20154">MDGESCIKKAYEAILNGDYEQAIGWFEHAIELEPDHASHHYKCSITCLRSGKSQKALYHAERAAALDPGSDEYRFQLQTVQAKLLVREVEALLGRTPPETDSAIEKLKFASTLDPLNVEVLLLLGAVYASQDRYEEAAEYAREAMKLDPHHSAAQRLLADVNRKLRGTFRTIVRKKRR</sequence>
<dbReference type="InterPro" id="IPR019734">
    <property type="entry name" value="TPR_rpt"/>
</dbReference>
<keyword evidence="5" id="KW-1185">Reference proteome</keyword>
<name>A0A5S5CEG0_9BACL</name>
<dbReference type="Gene3D" id="1.25.40.10">
    <property type="entry name" value="Tetratricopeptide repeat domain"/>
    <property type="match status" value="2"/>
</dbReference>
<dbReference type="SUPFAM" id="SSF48452">
    <property type="entry name" value="TPR-like"/>
    <property type="match status" value="1"/>
</dbReference>
<dbReference type="AlphaFoldDB" id="A0A5S5CEG0"/>
<gene>
    <name evidence="4" type="ORF">BCM02_102298</name>
</gene>
<evidence type="ECO:0000256" key="3">
    <source>
        <dbReference type="PROSITE-ProRule" id="PRU00339"/>
    </source>
</evidence>
<dbReference type="EMBL" id="VNHS01000002">
    <property type="protein sequence ID" value="TYP77734.1"/>
    <property type="molecule type" value="Genomic_DNA"/>
</dbReference>
<accession>A0A5S5CEG0</accession>
<evidence type="ECO:0000256" key="2">
    <source>
        <dbReference type="ARBA" id="ARBA00022803"/>
    </source>
</evidence>
<dbReference type="SMART" id="SM00028">
    <property type="entry name" value="TPR"/>
    <property type="match status" value="3"/>
</dbReference>
<dbReference type="OrthoDB" id="2658522at2"/>
<evidence type="ECO:0000256" key="1">
    <source>
        <dbReference type="ARBA" id="ARBA00022737"/>
    </source>
</evidence>
<dbReference type="PROSITE" id="PS50293">
    <property type="entry name" value="TPR_REGION"/>
    <property type="match status" value="1"/>
</dbReference>
<evidence type="ECO:0000313" key="4">
    <source>
        <dbReference type="EMBL" id="TYP77734.1"/>
    </source>
</evidence>
<feature type="repeat" description="TPR" evidence="3">
    <location>
        <begin position="118"/>
        <end position="151"/>
    </location>
</feature>
<dbReference type="Proteomes" id="UP000323257">
    <property type="component" value="Unassembled WGS sequence"/>
</dbReference>
<dbReference type="InterPro" id="IPR013105">
    <property type="entry name" value="TPR_2"/>
</dbReference>
<dbReference type="InterPro" id="IPR011990">
    <property type="entry name" value="TPR-like_helical_dom_sf"/>
</dbReference>
<comment type="caution">
    <text evidence="4">The sequence shown here is derived from an EMBL/GenBank/DDBJ whole genome shotgun (WGS) entry which is preliminary data.</text>
</comment>